<dbReference type="Pfam" id="PF14520">
    <property type="entry name" value="HHH_5"/>
    <property type="match status" value="1"/>
</dbReference>
<name>A0ABM1E9E8_PRICU</name>
<proteinExistence type="inferred from homology"/>
<evidence type="ECO:0000256" key="4">
    <source>
        <dbReference type="ARBA" id="ARBA00023125"/>
    </source>
</evidence>
<dbReference type="InterPro" id="IPR004579">
    <property type="entry name" value="ERCC1/RAD10/SWI10"/>
</dbReference>
<feature type="region of interest" description="Disordered" evidence="7">
    <location>
        <begin position="1"/>
        <end position="36"/>
    </location>
</feature>
<evidence type="ECO:0000256" key="5">
    <source>
        <dbReference type="ARBA" id="ARBA00023204"/>
    </source>
</evidence>
<keyword evidence="3" id="KW-0227">DNA damage</keyword>
<protein>
    <submittedName>
        <fullName evidence="10">DNA excision repair protein ERCC-1-like</fullName>
    </submittedName>
</protein>
<dbReference type="PANTHER" id="PTHR12749">
    <property type="entry name" value="EXCISION REPAIR CROSS-COMPLEMENTING 1 ERCC1"/>
    <property type="match status" value="1"/>
</dbReference>
<keyword evidence="4" id="KW-0238">DNA-binding</keyword>
<evidence type="ECO:0000256" key="6">
    <source>
        <dbReference type="ARBA" id="ARBA00023242"/>
    </source>
</evidence>
<accession>A0ABM1E9E8</accession>
<dbReference type="InterPro" id="IPR011335">
    <property type="entry name" value="Restrct_endonuc-II-like"/>
</dbReference>
<evidence type="ECO:0000259" key="8">
    <source>
        <dbReference type="Pfam" id="PF03834"/>
    </source>
</evidence>
<dbReference type="PANTHER" id="PTHR12749:SF0">
    <property type="entry name" value="DNA EXCISION REPAIR PROTEIN ERCC-1"/>
    <property type="match status" value="1"/>
</dbReference>
<feature type="compositionally biased region" description="Basic and acidic residues" evidence="7">
    <location>
        <begin position="12"/>
        <end position="25"/>
    </location>
</feature>
<dbReference type="RefSeq" id="XP_014668819.1">
    <property type="nucleotide sequence ID" value="XM_014813333.1"/>
</dbReference>
<evidence type="ECO:0000256" key="7">
    <source>
        <dbReference type="SAM" id="MobiDB-lite"/>
    </source>
</evidence>
<reference evidence="10" key="1">
    <citation type="submission" date="2025-08" db="UniProtKB">
        <authorList>
            <consortium name="RefSeq"/>
        </authorList>
    </citation>
    <scope>IDENTIFICATION</scope>
</reference>
<dbReference type="CDD" id="cd22325">
    <property type="entry name" value="ERCC1_C-like"/>
    <property type="match status" value="1"/>
</dbReference>
<comment type="subcellular location">
    <subcellularLocation>
        <location evidence="1">Nucleus</location>
    </subcellularLocation>
</comment>
<dbReference type="InterPro" id="IPR047260">
    <property type="entry name" value="ERCC1-like_central_dom"/>
</dbReference>
<gene>
    <name evidence="10" type="primary">LOC106810071</name>
</gene>
<evidence type="ECO:0000256" key="1">
    <source>
        <dbReference type="ARBA" id="ARBA00004123"/>
    </source>
</evidence>
<comment type="similarity">
    <text evidence="2">Belongs to the ERCC1/RAD10/SWI10 family.</text>
</comment>
<keyword evidence="5" id="KW-0234">DNA repair</keyword>
<evidence type="ECO:0000313" key="10">
    <source>
        <dbReference type="RefSeq" id="XP_014668819.1"/>
    </source>
</evidence>
<dbReference type="NCBIfam" id="TIGR00597">
    <property type="entry name" value="rad10"/>
    <property type="match status" value="1"/>
</dbReference>
<organism evidence="9 10">
    <name type="scientific">Priapulus caudatus</name>
    <name type="common">Priapulid worm</name>
    <dbReference type="NCBI Taxonomy" id="37621"/>
    <lineage>
        <taxon>Eukaryota</taxon>
        <taxon>Metazoa</taxon>
        <taxon>Ecdysozoa</taxon>
        <taxon>Scalidophora</taxon>
        <taxon>Priapulida</taxon>
        <taxon>Priapulimorpha</taxon>
        <taxon>Priapulimorphida</taxon>
        <taxon>Priapulidae</taxon>
        <taxon>Priapulus</taxon>
    </lineage>
</organism>
<keyword evidence="6" id="KW-0539">Nucleus</keyword>
<evidence type="ECO:0000313" key="9">
    <source>
        <dbReference type="Proteomes" id="UP000695022"/>
    </source>
</evidence>
<dbReference type="Pfam" id="PF03834">
    <property type="entry name" value="Rad10"/>
    <property type="match status" value="1"/>
</dbReference>
<evidence type="ECO:0000256" key="3">
    <source>
        <dbReference type="ARBA" id="ARBA00022763"/>
    </source>
</evidence>
<dbReference type="Gene3D" id="1.10.150.20">
    <property type="entry name" value="5' to 3' exonuclease, C-terminal subdomain"/>
    <property type="match status" value="1"/>
</dbReference>
<dbReference type="SUPFAM" id="SSF47781">
    <property type="entry name" value="RuvA domain 2-like"/>
    <property type="match status" value="1"/>
</dbReference>
<dbReference type="Proteomes" id="UP000695022">
    <property type="component" value="Unplaced"/>
</dbReference>
<dbReference type="GeneID" id="106810071"/>
<keyword evidence="9" id="KW-1185">Reference proteome</keyword>
<sequence>MTKYNMQAAQEPKMESRSGEPEVRKVQPSKGSSVLVNPRQTGNPVLKCIRNVPWEFADIIPDYVMGRTTCVLFLSLRYHQLHPDYIHVRLKELGRQYELRILLLQVDIKDPHHYVKELAKIAILVDCTLMLAWSPEEAGRYLETYKAFESKPPDMIMERTDNNYMAQLTDCLTSIKKVSKTDAQTLLSTFGSLEKIVKTSKDDLSLCPGVGPQKAQRLYDMFHEPFLKANKQKTETGSR</sequence>
<dbReference type="InterPro" id="IPR010994">
    <property type="entry name" value="RuvA_2-like"/>
</dbReference>
<dbReference type="SUPFAM" id="SSF52980">
    <property type="entry name" value="Restriction endonuclease-like"/>
    <property type="match status" value="1"/>
</dbReference>
<evidence type="ECO:0000256" key="2">
    <source>
        <dbReference type="ARBA" id="ARBA00008283"/>
    </source>
</evidence>
<dbReference type="Gene3D" id="3.40.50.10130">
    <property type="match status" value="1"/>
</dbReference>
<feature type="domain" description="ERCC1-like central" evidence="8">
    <location>
        <begin position="34"/>
        <end position="146"/>
    </location>
</feature>